<feature type="region of interest" description="Disordered" evidence="1">
    <location>
        <begin position="1"/>
        <end position="44"/>
    </location>
</feature>
<dbReference type="HOGENOM" id="CLU_3217449_0_0_11"/>
<sequence length="44" mass="4474">MNNWSGPYPPAGGLSTIEHGAQSPGGGRAKAPNGARPAQRRLCS</sequence>
<evidence type="ECO:0000256" key="1">
    <source>
        <dbReference type="SAM" id="MobiDB-lite"/>
    </source>
</evidence>
<dbReference type="Proteomes" id="UP000027178">
    <property type="component" value="Unassembled WGS sequence"/>
</dbReference>
<name>A0A066YUY9_9ACTN</name>
<evidence type="ECO:0000313" key="3">
    <source>
        <dbReference type="Proteomes" id="UP000027178"/>
    </source>
</evidence>
<organism evidence="2 3">
    <name type="scientific">Kitasatospora cheerisanensis KCTC 2395</name>
    <dbReference type="NCBI Taxonomy" id="1348663"/>
    <lineage>
        <taxon>Bacteria</taxon>
        <taxon>Bacillati</taxon>
        <taxon>Actinomycetota</taxon>
        <taxon>Actinomycetes</taxon>
        <taxon>Kitasatosporales</taxon>
        <taxon>Streptomycetaceae</taxon>
        <taxon>Kitasatospora</taxon>
    </lineage>
</organism>
<gene>
    <name evidence="2" type="ORF">KCH_63550</name>
</gene>
<reference evidence="2 3" key="1">
    <citation type="submission" date="2014-05" db="EMBL/GenBank/DDBJ databases">
        <title>Draft Genome Sequence of Kitasatospora cheerisanensis KCTC 2395.</title>
        <authorList>
            <person name="Nam D.H."/>
        </authorList>
    </citation>
    <scope>NUCLEOTIDE SEQUENCE [LARGE SCALE GENOMIC DNA]</scope>
    <source>
        <strain evidence="2 3">KCTC 2395</strain>
    </source>
</reference>
<accession>A0A066YUY9</accession>
<keyword evidence="3" id="KW-1185">Reference proteome</keyword>
<dbReference type="AlphaFoldDB" id="A0A066YUY9"/>
<proteinExistence type="predicted"/>
<dbReference type="EMBL" id="JNBY01000128">
    <property type="protein sequence ID" value="KDN81916.1"/>
    <property type="molecule type" value="Genomic_DNA"/>
</dbReference>
<evidence type="ECO:0000313" key="2">
    <source>
        <dbReference type="EMBL" id="KDN81916.1"/>
    </source>
</evidence>
<protein>
    <submittedName>
        <fullName evidence="2">Uncharacterized protein</fullName>
    </submittedName>
</protein>
<comment type="caution">
    <text evidence="2">The sequence shown here is derived from an EMBL/GenBank/DDBJ whole genome shotgun (WGS) entry which is preliminary data.</text>
</comment>